<organism evidence="9 10">
    <name type="scientific">Apostasia shenzhenica</name>
    <dbReference type="NCBI Taxonomy" id="1088818"/>
    <lineage>
        <taxon>Eukaryota</taxon>
        <taxon>Viridiplantae</taxon>
        <taxon>Streptophyta</taxon>
        <taxon>Embryophyta</taxon>
        <taxon>Tracheophyta</taxon>
        <taxon>Spermatophyta</taxon>
        <taxon>Magnoliopsida</taxon>
        <taxon>Liliopsida</taxon>
        <taxon>Asparagales</taxon>
        <taxon>Orchidaceae</taxon>
        <taxon>Apostasioideae</taxon>
        <taxon>Apostasia</taxon>
    </lineage>
</organism>
<feature type="region of interest" description="Disordered" evidence="7">
    <location>
        <begin position="40"/>
        <end position="62"/>
    </location>
</feature>
<keyword evidence="4 6" id="KW-0378">Hydrolase</keyword>
<dbReference type="InterPro" id="IPR032799">
    <property type="entry name" value="TAXi_C"/>
</dbReference>
<dbReference type="SUPFAM" id="SSF50630">
    <property type="entry name" value="Acid proteases"/>
    <property type="match status" value="1"/>
</dbReference>
<evidence type="ECO:0000256" key="1">
    <source>
        <dbReference type="ARBA" id="ARBA00007447"/>
    </source>
</evidence>
<evidence type="ECO:0000259" key="8">
    <source>
        <dbReference type="PROSITE" id="PS51767"/>
    </source>
</evidence>
<dbReference type="STRING" id="1088818.A0A2I0BBH2"/>
<gene>
    <name evidence="9" type="primary">ASP1</name>
    <name evidence="9" type="ORF">AXF42_Ash013263</name>
</gene>
<feature type="compositionally biased region" description="Low complexity" evidence="7">
    <location>
        <begin position="44"/>
        <end position="62"/>
    </location>
</feature>
<dbReference type="InterPro" id="IPR021109">
    <property type="entry name" value="Peptidase_aspartic_dom_sf"/>
</dbReference>
<evidence type="ECO:0000256" key="7">
    <source>
        <dbReference type="SAM" id="MobiDB-lite"/>
    </source>
</evidence>
<comment type="similarity">
    <text evidence="1 6">Belongs to the peptidase A1 family.</text>
</comment>
<accession>A0A2I0BBH2</accession>
<evidence type="ECO:0000256" key="5">
    <source>
        <dbReference type="PIRSR" id="PIRSR601461-1"/>
    </source>
</evidence>
<dbReference type="PANTHER" id="PTHR13683:SF316">
    <property type="entry name" value="ASPARTYL PROTEASE APCB1"/>
    <property type="match status" value="1"/>
</dbReference>
<protein>
    <submittedName>
        <fullName evidence="9">Aspartic proteinase Asp1</fullName>
    </submittedName>
</protein>
<dbReference type="GO" id="GO:0004190">
    <property type="term" value="F:aspartic-type endopeptidase activity"/>
    <property type="evidence" value="ECO:0007669"/>
    <property type="project" value="UniProtKB-KW"/>
</dbReference>
<dbReference type="PANTHER" id="PTHR13683">
    <property type="entry name" value="ASPARTYL PROTEASES"/>
    <property type="match status" value="1"/>
</dbReference>
<dbReference type="PROSITE" id="PS00141">
    <property type="entry name" value="ASP_PROTEASE"/>
    <property type="match status" value="2"/>
</dbReference>
<dbReference type="FunFam" id="2.40.70.10:FF:000015">
    <property type="entry name" value="Aspartyl protease family protein"/>
    <property type="match status" value="1"/>
</dbReference>
<reference evidence="9 10" key="1">
    <citation type="journal article" date="2017" name="Nature">
        <title>The Apostasia genome and the evolution of orchids.</title>
        <authorList>
            <person name="Zhang G.Q."/>
            <person name="Liu K.W."/>
            <person name="Li Z."/>
            <person name="Lohaus R."/>
            <person name="Hsiao Y.Y."/>
            <person name="Niu S.C."/>
            <person name="Wang J.Y."/>
            <person name="Lin Y.C."/>
            <person name="Xu Q."/>
            <person name="Chen L.J."/>
            <person name="Yoshida K."/>
            <person name="Fujiwara S."/>
            <person name="Wang Z.W."/>
            <person name="Zhang Y.Q."/>
            <person name="Mitsuda N."/>
            <person name="Wang M."/>
            <person name="Liu G.H."/>
            <person name="Pecoraro L."/>
            <person name="Huang H.X."/>
            <person name="Xiao X.J."/>
            <person name="Lin M."/>
            <person name="Wu X.Y."/>
            <person name="Wu W.L."/>
            <person name="Chen Y.Y."/>
            <person name="Chang S.B."/>
            <person name="Sakamoto S."/>
            <person name="Ohme-Takagi M."/>
            <person name="Yagi M."/>
            <person name="Zeng S.J."/>
            <person name="Shen C.Y."/>
            <person name="Yeh C.M."/>
            <person name="Luo Y.B."/>
            <person name="Tsai W.C."/>
            <person name="Van de Peer Y."/>
            <person name="Liu Z.J."/>
        </authorList>
    </citation>
    <scope>NUCLEOTIDE SEQUENCE [LARGE SCALE GENOMIC DNA]</scope>
    <source>
        <strain evidence="10">cv. Shenzhen</strain>
        <tissue evidence="9">Stem</tissue>
    </source>
</reference>
<dbReference type="GO" id="GO:0006508">
    <property type="term" value="P:proteolysis"/>
    <property type="evidence" value="ECO:0007669"/>
    <property type="project" value="UniProtKB-KW"/>
</dbReference>
<evidence type="ECO:0000313" key="10">
    <source>
        <dbReference type="Proteomes" id="UP000236161"/>
    </source>
</evidence>
<dbReference type="PRINTS" id="PR00792">
    <property type="entry name" value="PEPSIN"/>
</dbReference>
<dbReference type="OrthoDB" id="2747330at2759"/>
<dbReference type="InterPro" id="IPR001969">
    <property type="entry name" value="Aspartic_peptidase_AS"/>
</dbReference>
<dbReference type="Proteomes" id="UP000236161">
    <property type="component" value="Unassembled WGS sequence"/>
</dbReference>
<dbReference type="EMBL" id="KZ451896">
    <property type="protein sequence ID" value="PKA65142.1"/>
    <property type="molecule type" value="Genomic_DNA"/>
</dbReference>
<name>A0A2I0BBH2_9ASPA</name>
<keyword evidence="10" id="KW-1185">Reference proteome</keyword>
<dbReference type="Pfam" id="PF14541">
    <property type="entry name" value="TAXi_C"/>
    <property type="match status" value="1"/>
</dbReference>
<evidence type="ECO:0000256" key="2">
    <source>
        <dbReference type="ARBA" id="ARBA00022670"/>
    </source>
</evidence>
<sequence length="538" mass="58445">MEREQLTGVVIISLPDDPAKGKTITAFTLSDTIINHFPPPPPASAAAAAAPSPAAPPSEAAAWGPDVSWRAKRAIASVLGLSFLLFSVWVCLFTEAPVQLLSSPENDGRPRRSSVILPLYSKSQGQEITGGQGSSSLVAGVKLSSVSTSNSSAVIPIRGNLLPDGQYYTSLFVGNPPRPYFLDVDTGSDLTWIQCDAPCVSCSKGPHPWYKPTKSKIVHPKDSLCQEIQRDQNQGSCDSCNQCDYEIEYADRSSTMGVLARDELQLSMSNGDKPNFKFVFGCAYDQQGQFLKSPTKTDGILGLSSAKVSLPSQLASQGIINNVIGHCINSGANSEGYMFFGDDFVPNWGMTWVSSENGLTNFHQTQVLRINYGSKHINKEQKGGNAYPAIFDSGSTYSYFPDEAYFSLISSFDYGSHGLILDDSDPLLPVCWQGSSVRSIEDAKRLFEPLILHFGKRLLILPTTLTIPPEGYLIINKKGNVCLGILNGREAHGESAIILGDISLRGRLVVYDNVQRKIGFVESDCVKPKNPRNFPFLL</sequence>
<dbReference type="PROSITE" id="PS51767">
    <property type="entry name" value="PEPTIDASE_A1"/>
    <property type="match status" value="1"/>
</dbReference>
<keyword evidence="2 6" id="KW-0645">Protease</keyword>
<feature type="active site" evidence="5">
    <location>
        <position position="185"/>
    </location>
</feature>
<dbReference type="AlphaFoldDB" id="A0A2I0BBH2"/>
<keyword evidence="3 6" id="KW-0064">Aspartyl protease</keyword>
<evidence type="ECO:0000256" key="6">
    <source>
        <dbReference type="RuleBase" id="RU000454"/>
    </source>
</evidence>
<dbReference type="Gene3D" id="2.40.70.10">
    <property type="entry name" value="Acid Proteases"/>
    <property type="match status" value="2"/>
</dbReference>
<evidence type="ECO:0000313" key="9">
    <source>
        <dbReference type="EMBL" id="PKA65142.1"/>
    </source>
</evidence>
<evidence type="ECO:0000256" key="4">
    <source>
        <dbReference type="ARBA" id="ARBA00022801"/>
    </source>
</evidence>
<dbReference type="InterPro" id="IPR001461">
    <property type="entry name" value="Aspartic_peptidase_A1"/>
</dbReference>
<dbReference type="Pfam" id="PF14543">
    <property type="entry name" value="TAXi_N"/>
    <property type="match status" value="1"/>
</dbReference>
<dbReference type="InterPro" id="IPR032861">
    <property type="entry name" value="TAXi_N"/>
</dbReference>
<dbReference type="InterPro" id="IPR033121">
    <property type="entry name" value="PEPTIDASE_A1"/>
</dbReference>
<evidence type="ECO:0000256" key="3">
    <source>
        <dbReference type="ARBA" id="ARBA00022750"/>
    </source>
</evidence>
<feature type="active site" evidence="5">
    <location>
        <position position="392"/>
    </location>
</feature>
<feature type="domain" description="Peptidase A1" evidence="8">
    <location>
        <begin position="167"/>
        <end position="521"/>
    </location>
</feature>
<proteinExistence type="inferred from homology"/>